<protein>
    <submittedName>
        <fullName evidence="1">Uncharacterized protein</fullName>
    </submittedName>
</protein>
<dbReference type="PhylomeDB" id="A0A0G4E9T6"/>
<dbReference type="AlphaFoldDB" id="A0A0G4E9T6"/>
<dbReference type="InParanoid" id="A0A0G4E9T6"/>
<dbReference type="Proteomes" id="UP000041254">
    <property type="component" value="Unassembled WGS sequence"/>
</dbReference>
<reference evidence="1 2" key="1">
    <citation type="submission" date="2014-11" db="EMBL/GenBank/DDBJ databases">
        <authorList>
            <person name="Zhu J."/>
            <person name="Qi W."/>
            <person name="Song R."/>
        </authorList>
    </citation>
    <scope>NUCLEOTIDE SEQUENCE [LARGE SCALE GENOMIC DNA]</scope>
</reference>
<gene>
    <name evidence="1" type="ORF">Vbra_3523</name>
</gene>
<keyword evidence="2" id="KW-1185">Reference proteome</keyword>
<dbReference type="VEuPathDB" id="CryptoDB:Vbra_3523"/>
<dbReference type="EMBL" id="CDMY01000077">
    <property type="protein sequence ID" value="CEL92417.1"/>
    <property type="molecule type" value="Genomic_DNA"/>
</dbReference>
<accession>A0A0G4E9T6</accession>
<organism evidence="1 2">
    <name type="scientific">Vitrella brassicaformis (strain CCMP3155)</name>
    <dbReference type="NCBI Taxonomy" id="1169540"/>
    <lineage>
        <taxon>Eukaryota</taxon>
        <taxon>Sar</taxon>
        <taxon>Alveolata</taxon>
        <taxon>Colpodellida</taxon>
        <taxon>Vitrellaceae</taxon>
        <taxon>Vitrella</taxon>
    </lineage>
</organism>
<proteinExistence type="predicted"/>
<sequence length="339" mass="36207">MLIDNPDAVAILNPAQIREPWLVVDADARGRAFLPDGTEVTNQLGSGDIFAEDLIWAGGNVKARRDVIAGNEVTAKKVRAYDSLTAHKDMSVWGDLRVYGGVGPTPAALEVHGYTLQAQDIKAVRIVAGSVPTGMALEYGDIIASKDLASGKDVHSHRDVTARRELRAPKLEADECSCASLVDTRRAIAGAFEVRSSDQPSSSLAEWADSDRSAAYDAFKQLRVRTDRDARLGLASADVQRLLPSAVKTFVPHVHQAADEEDDDSEAAAAGGQAEAAQEMTIDLTQLLYTQMAVIQDLINEKEALTKNDDAMAKTIGSLMGRIARLEQGSGGDGLLGSN</sequence>
<evidence type="ECO:0000313" key="1">
    <source>
        <dbReference type="EMBL" id="CEL92417.1"/>
    </source>
</evidence>
<evidence type="ECO:0000313" key="2">
    <source>
        <dbReference type="Proteomes" id="UP000041254"/>
    </source>
</evidence>
<name>A0A0G4E9T6_VITBC</name>